<dbReference type="PANTHER" id="PTHR47201:SF1">
    <property type="entry name" value="PROTEIN DWD HYPERSENSITIVE TO UV-B 1"/>
    <property type="match status" value="1"/>
</dbReference>
<dbReference type="InterPro" id="IPR032675">
    <property type="entry name" value="LRR_dom_sf"/>
</dbReference>
<evidence type="ECO:0000313" key="5">
    <source>
        <dbReference type="EnsemblPlants" id="Kaladp0047s0052.1.v1.1"/>
    </source>
</evidence>
<reference evidence="5" key="1">
    <citation type="submission" date="2021-01" db="UniProtKB">
        <authorList>
            <consortium name="EnsemblPlants"/>
        </authorList>
    </citation>
    <scope>IDENTIFICATION</scope>
</reference>
<dbReference type="PROSITE" id="PS50082">
    <property type="entry name" value="WD_REPEATS_2"/>
    <property type="match status" value="1"/>
</dbReference>
<dbReference type="GO" id="GO:0080008">
    <property type="term" value="C:Cul4-RING E3 ubiquitin ligase complex"/>
    <property type="evidence" value="ECO:0007669"/>
    <property type="project" value="EnsemblPlants"/>
</dbReference>
<dbReference type="SMART" id="SM00320">
    <property type="entry name" value="WD40"/>
    <property type="match status" value="5"/>
</dbReference>
<name>A0A7N0TW66_KALFE</name>
<accession>A0A7N0TW66</accession>
<evidence type="ECO:0000313" key="6">
    <source>
        <dbReference type="Proteomes" id="UP000594263"/>
    </source>
</evidence>
<dbReference type="Gene3D" id="2.130.10.10">
    <property type="entry name" value="YVTN repeat-like/Quinoprotein amine dehydrogenase"/>
    <property type="match status" value="1"/>
</dbReference>
<dbReference type="SUPFAM" id="SSF50978">
    <property type="entry name" value="WD40 repeat-like"/>
    <property type="match status" value="1"/>
</dbReference>
<keyword evidence="6" id="KW-1185">Reference proteome</keyword>
<feature type="repeat" description="WD" evidence="2">
    <location>
        <begin position="615"/>
        <end position="650"/>
    </location>
</feature>
<feature type="domain" description="U2A'/phosphoprotein 32 family A C-terminal" evidence="4">
    <location>
        <begin position="365"/>
        <end position="383"/>
    </location>
</feature>
<protein>
    <recommendedName>
        <fullName evidence="4">U2A'/phosphoprotein 32 family A C-terminal domain-containing protein</fullName>
    </recommendedName>
</protein>
<dbReference type="PANTHER" id="PTHR47201">
    <property type="entry name" value="BNAC09G30780D PROTEIN"/>
    <property type="match status" value="1"/>
</dbReference>
<sequence>MAFTCSMLEVRYLDYCKTKMIPPHKEILGALHKIIQVRTKKLRKETCSLDIHLDRLKDADFYPLHRLLMDVEASNIDAVNISNTSSCSLKGEYALLLMRAAGRKLGTVDLLDWPFGKSFLRDLSHRGLTCETLNLKYSHFRKLKVTGEFVRLRTLYLDFSTSLISFQEECFACMPNLMHLSMCETRISNLWTTTAALSKLPSLVELRFQKCMCCNDTGPCPTSTFWKEVSMSSTQPSASPSTSALSDMGWLSTNENMDTEGLINNLFSLAGATSSHDIPSTRYESSDDSEMDFSSHPQESGLENLLNNEPTMFNRSTDIYNEVVENALGPEDEASSSDDFSLDLLPSTNFWARFVPVNPSPICFEKHYREYMIDRLPQLRVLDNLLIRNRDREKAKLVFCQYFEYLPYKRNCVENVVNILQKREVSASRTILQPPNMKSRRSQNSYSRSFCASKVGSSAWPLLQKLSIWNKYSGVETRNFRPRQFEYHPTNSSLMVFGTLDGDVVIINHESGEVVCYIPSLGEMNSVLGLCWLKKYPSKLIAGSDNGSLKLFDMEHMQPVRTGGYRSAQPVTFDAFDQLTSVHVNSTDELFLASGYSRNVALYDINTGIRLQMFTNMHREHINVVKFANLSHPIFATSSFDQDVKLWDLRQKPVRPCYTVSSSRGNVMVCFSPNDQYLLASAVDNEVNQYLTVDGRPQMNFDIPSTGSSQNYTRSYYLNGGDYIISGSCDEHVVRVCCSQTGRRLRDIALEGKGSRSSMFVQSLRGDPFREFNMSILATYMRPSSKSEIVKINMLASSDSGRESTTQGPSRPSFSEGG</sequence>
<feature type="region of interest" description="Disordered" evidence="3">
    <location>
        <begin position="796"/>
        <end position="818"/>
    </location>
</feature>
<evidence type="ECO:0000256" key="2">
    <source>
        <dbReference type="PROSITE-ProRule" id="PRU00221"/>
    </source>
</evidence>
<dbReference type="Pfam" id="PF20919">
    <property type="entry name" value="DHU1_N"/>
    <property type="match status" value="1"/>
</dbReference>
<keyword evidence="1" id="KW-0677">Repeat</keyword>
<dbReference type="SUPFAM" id="SSF52058">
    <property type="entry name" value="L domain-like"/>
    <property type="match status" value="1"/>
</dbReference>
<dbReference type="Proteomes" id="UP000594263">
    <property type="component" value="Unplaced"/>
</dbReference>
<dbReference type="AlphaFoldDB" id="A0A7N0TW66"/>
<dbReference type="Gramene" id="Kaladp0047s0052.1.v1.1">
    <property type="protein sequence ID" value="Kaladp0047s0052.1.v1.1"/>
    <property type="gene ID" value="Kaladp0047s0052.v1.1"/>
</dbReference>
<organism evidence="5 6">
    <name type="scientific">Kalanchoe fedtschenkoi</name>
    <name type="common">Lavender scallops</name>
    <name type="synonym">South American air plant</name>
    <dbReference type="NCBI Taxonomy" id="63787"/>
    <lineage>
        <taxon>Eukaryota</taxon>
        <taxon>Viridiplantae</taxon>
        <taxon>Streptophyta</taxon>
        <taxon>Embryophyta</taxon>
        <taxon>Tracheophyta</taxon>
        <taxon>Spermatophyta</taxon>
        <taxon>Magnoliopsida</taxon>
        <taxon>eudicotyledons</taxon>
        <taxon>Gunneridae</taxon>
        <taxon>Pentapetalae</taxon>
        <taxon>Saxifragales</taxon>
        <taxon>Crassulaceae</taxon>
        <taxon>Kalanchoe</taxon>
    </lineage>
</organism>
<dbReference type="SMART" id="SM00446">
    <property type="entry name" value="LRRcap"/>
    <property type="match status" value="1"/>
</dbReference>
<dbReference type="OMA" id="YMINSLP"/>
<dbReference type="InterPro" id="IPR003603">
    <property type="entry name" value="U2A'_phosphoprotein32A_C"/>
</dbReference>
<evidence type="ECO:0000256" key="3">
    <source>
        <dbReference type="SAM" id="MobiDB-lite"/>
    </source>
</evidence>
<dbReference type="InterPro" id="IPR036322">
    <property type="entry name" value="WD40_repeat_dom_sf"/>
</dbReference>
<evidence type="ECO:0000259" key="4">
    <source>
        <dbReference type="SMART" id="SM00446"/>
    </source>
</evidence>
<feature type="region of interest" description="Disordered" evidence="3">
    <location>
        <begin position="273"/>
        <end position="298"/>
    </location>
</feature>
<dbReference type="InterPro" id="IPR015943">
    <property type="entry name" value="WD40/YVTN_repeat-like_dom_sf"/>
</dbReference>
<evidence type="ECO:0000256" key="1">
    <source>
        <dbReference type="ARBA" id="ARBA00022737"/>
    </source>
</evidence>
<proteinExistence type="predicted"/>
<keyword evidence="2" id="KW-0853">WD repeat</keyword>
<dbReference type="InterPro" id="IPR001680">
    <property type="entry name" value="WD40_rpt"/>
</dbReference>
<dbReference type="InterPro" id="IPR046377">
    <property type="entry name" value="DHU1"/>
</dbReference>
<dbReference type="InterPro" id="IPR048514">
    <property type="entry name" value="DHU1_N"/>
</dbReference>
<dbReference type="Gene3D" id="3.80.10.10">
    <property type="entry name" value="Ribonuclease Inhibitor"/>
    <property type="match status" value="1"/>
</dbReference>
<dbReference type="GO" id="GO:0071493">
    <property type="term" value="P:cellular response to UV-B"/>
    <property type="evidence" value="ECO:0007669"/>
    <property type="project" value="EnsemblPlants"/>
</dbReference>
<dbReference type="EnsemblPlants" id="Kaladp0047s0052.1.v1.1">
    <property type="protein sequence ID" value="Kaladp0047s0052.1.v1.1"/>
    <property type="gene ID" value="Kaladp0047s0052.v1.1"/>
</dbReference>